<reference evidence="1" key="1">
    <citation type="submission" date="2016-10" db="EMBL/GenBank/DDBJ databases">
        <title>Sequence of Gallionella enrichment culture.</title>
        <authorList>
            <person name="Poehlein A."/>
            <person name="Muehling M."/>
            <person name="Daniel R."/>
        </authorList>
    </citation>
    <scope>NUCLEOTIDE SEQUENCE</scope>
</reference>
<dbReference type="EMBL" id="MLJW01000096">
    <property type="protein sequence ID" value="OIR00365.1"/>
    <property type="molecule type" value="Genomic_DNA"/>
</dbReference>
<name>A0A1J5S801_9ZZZZ</name>
<sequence>MNARTRPGLGRRSAVLSAILLAVGLLGASPAFADGWRDHGWHHDRDWHDHDWHDRGWRYQHRYFDGDGYYAPRYMPPPMVVAPPPPAVYMPPPVVMAPPAGINLILPLNLR</sequence>
<evidence type="ECO:0000313" key="1">
    <source>
        <dbReference type="EMBL" id="OIR00365.1"/>
    </source>
</evidence>
<protein>
    <submittedName>
        <fullName evidence="1">Uncharacterized protein</fullName>
    </submittedName>
</protein>
<accession>A0A1J5S801</accession>
<comment type="caution">
    <text evidence="1">The sequence shown here is derived from an EMBL/GenBank/DDBJ whole genome shotgun (WGS) entry which is preliminary data.</text>
</comment>
<proteinExistence type="predicted"/>
<gene>
    <name evidence="1" type="ORF">GALL_176180</name>
</gene>
<dbReference type="AlphaFoldDB" id="A0A1J5S801"/>
<organism evidence="1">
    <name type="scientific">mine drainage metagenome</name>
    <dbReference type="NCBI Taxonomy" id="410659"/>
    <lineage>
        <taxon>unclassified sequences</taxon>
        <taxon>metagenomes</taxon>
        <taxon>ecological metagenomes</taxon>
    </lineage>
</organism>